<gene>
    <name evidence="1" type="ORF">MB84_17085</name>
</gene>
<dbReference type="EMBL" id="CP011253">
    <property type="protein sequence ID" value="AKC70827.1"/>
    <property type="molecule type" value="Genomic_DNA"/>
</dbReference>
<dbReference type="PATRIC" id="fig|573737.6.peg.4360"/>
<dbReference type="OrthoDB" id="8715852at2"/>
<dbReference type="KEGG" id="pox:MB84_17085"/>
<organism evidence="1 2">
    <name type="scientific">Pandoraea oxalativorans</name>
    <dbReference type="NCBI Taxonomy" id="573737"/>
    <lineage>
        <taxon>Bacteria</taxon>
        <taxon>Pseudomonadati</taxon>
        <taxon>Pseudomonadota</taxon>
        <taxon>Betaproteobacteria</taxon>
        <taxon>Burkholderiales</taxon>
        <taxon>Burkholderiaceae</taxon>
        <taxon>Pandoraea</taxon>
    </lineage>
</organism>
<dbReference type="HOGENOM" id="CLU_896719_0_0_4"/>
<dbReference type="Proteomes" id="UP000035050">
    <property type="component" value="Chromosome"/>
</dbReference>
<evidence type="ECO:0000313" key="2">
    <source>
        <dbReference type="Proteomes" id="UP000035050"/>
    </source>
</evidence>
<dbReference type="RefSeq" id="WP_046292008.1">
    <property type="nucleotide sequence ID" value="NZ_CP011253.3"/>
</dbReference>
<keyword evidence="2" id="KW-1185">Reference proteome</keyword>
<dbReference type="AlphaFoldDB" id="A0A0E3YDS3"/>
<reference evidence="1" key="1">
    <citation type="submission" date="2016-06" db="EMBL/GenBank/DDBJ databases">
        <title>Pandoraea oxalativorans DSM 23570 Genome Sequencing.</title>
        <authorList>
            <person name="Ee R."/>
            <person name="Lim Y.-L."/>
            <person name="Yong D."/>
            <person name="Yin W.-F."/>
            <person name="Chan K.-G."/>
        </authorList>
    </citation>
    <scope>NUCLEOTIDE SEQUENCE</scope>
    <source>
        <strain evidence="1">DSM 23570</strain>
    </source>
</reference>
<protein>
    <submittedName>
        <fullName evidence="1">Uncharacterized protein</fullName>
    </submittedName>
</protein>
<accession>A0A0E3YDS3</accession>
<name>A0A0E3YDS3_9BURK</name>
<evidence type="ECO:0000313" key="1">
    <source>
        <dbReference type="EMBL" id="AKC70827.1"/>
    </source>
</evidence>
<sequence length="310" mass="34408">MPTSASTPVVPGYTRLFTIDVTHTYWTVPHLWLRHEATQDTAEWVRRRDLLVRPHRQGLAVFCATERRDVLLDDLRRGDAVATFKWYAQDVAFSLYTSPTPPVAQQGASVCFVTSEGSVPVDGQTSTRRLHAQPYVDASDGVPVDAPSLTPYLARTDRVNPPVLVVKIDLADQVAGGEPGGVDYVANFAARESCWRYYYVCTEADEGADALNIVDLDEKVSFVTAGREARAGGRHAVIFVSEQAIAMQQQYPQRFQLRERGRSGERVLIRRLPNADIGSLTQKTPKVHKPQDAELAAQSRAVLVSEIYIN</sequence>
<proteinExistence type="predicted"/>